<dbReference type="Proteomes" id="UP001143330">
    <property type="component" value="Unassembled WGS sequence"/>
</dbReference>
<evidence type="ECO:0000313" key="10">
    <source>
        <dbReference type="Proteomes" id="UP001143330"/>
    </source>
</evidence>
<keyword evidence="7 8" id="KW-0472">Membrane</keyword>
<feature type="transmembrane region" description="Helical" evidence="8">
    <location>
        <begin position="287"/>
        <end position="310"/>
    </location>
</feature>
<accession>A0A9W6JXH2</accession>
<dbReference type="RefSeq" id="WP_213359346.1">
    <property type="nucleotide sequence ID" value="NZ_BSFM01000017.1"/>
</dbReference>
<dbReference type="PANTHER" id="PTHR36838">
    <property type="entry name" value="AUXIN EFFLUX CARRIER FAMILY PROTEIN"/>
    <property type="match status" value="1"/>
</dbReference>
<evidence type="ECO:0000256" key="7">
    <source>
        <dbReference type="ARBA" id="ARBA00023136"/>
    </source>
</evidence>
<reference evidence="9" key="2">
    <citation type="submission" date="2023-01" db="EMBL/GenBank/DDBJ databases">
        <authorList>
            <person name="Sun Q."/>
            <person name="Evtushenko L."/>
        </authorList>
    </citation>
    <scope>NUCLEOTIDE SEQUENCE</scope>
    <source>
        <strain evidence="9">VKM B-2789</strain>
    </source>
</reference>
<evidence type="ECO:0000256" key="2">
    <source>
        <dbReference type="ARBA" id="ARBA00010145"/>
    </source>
</evidence>
<evidence type="ECO:0000256" key="8">
    <source>
        <dbReference type="SAM" id="Phobius"/>
    </source>
</evidence>
<dbReference type="EMBL" id="BSFM01000017">
    <property type="protein sequence ID" value="GLK85666.1"/>
    <property type="molecule type" value="Genomic_DNA"/>
</dbReference>
<keyword evidence="5 8" id="KW-0812">Transmembrane</keyword>
<feature type="transmembrane region" description="Helical" evidence="8">
    <location>
        <begin position="227"/>
        <end position="250"/>
    </location>
</feature>
<evidence type="ECO:0000256" key="4">
    <source>
        <dbReference type="ARBA" id="ARBA00022475"/>
    </source>
</evidence>
<proteinExistence type="inferred from homology"/>
<evidence type="ECO:0000313" key="9">
    <source>
        <dbReference type="EMBL" id="GLK85666.1"/>
    </source>
</evidence>
<dbReference type="GO" id="GO:0055085">
    <property type="term" value="P:transmembrane transport"/>
    <property type="evidence" value="ECO:0007669"/>
    <property type="project" value="InterPro"/>
</dbReference>
<keyword evidence="3" id="KW-0813">Transport</keyword>
<dbReference type="InterPro" id="IPR038770">
    <property type="entry name" value="Na+/solute_symporter_sf"/>
</dbReference>
<feature type="transmembrane region" description="Helical" evidence="8">
    <location>
        <begin position="198"/>
        <end position="215"/>
    </location>
</feature>
<dbReference type="Gene3D" id="1.20.1530.20">
    <property type="match status" value="1"/>
</dbReference>
<feature type="transmembrane region" description="Helical" evidence="8">
    <location>
        <begin position="38"/>
        <end position="55"/>
    </location>
</feature>
<evidence type="ECO:0000256" key="6">
    <source>
        <dbReference type="ARBA" id="ARBA00022989"/>
    </source>
</evidence>
<comment type="subcellular location">
    <subcellularLocation>
        <location evidence="1">Cell membrane</location>
        <topology evidence="1">Multi-pass membrane protein</topology>
    </subcellularLocation>
</comment>
<feature type="transmembrane region" description="Helical" evidence="8">
    <location>
        <begin position="6"/>
        <end position="26"/>
    </location>
</feature>
<dbReference type="PANTHER" id="PTHR36838:SF4">
    <property type="entry name" value="AUXIN EFFLUX CARRIER FAMILY PROTEIN"/>
    <property type="match status" value="1"/>
</dbReference>
<dbReference type="InterPro" id="IPR004776">
    <property type="entry name" value="Mem_transp_PIN-like"/>
</dbReference>
<feature type="transmembrane region" description="Helical" evidence="8">
    <location>
        <begin position="127"/>
        <end position="149"/>
    </location>
</feature>
<protein>
    <submittedName>
        <fullName evidence="9">Transporter</fullName>
    </submittedName>
</protein>
<evidence type="ECO:0000256" key="5">
    <source>
        <dbReference type="ARBA" id="ARBA00022692"/>
    </source>
</evidence>
<dbReference type="GO" id="GO:0005886">
    <property type="term" value="C:plasma membrane"/>
    <property type="evidence" value="ECO:0007669"/>
    <property type="project" value="UniProtKB-SubCell"/>
</dbReference>
<name>A0A9W6JXH2_9HYPH</name>
<dbReference type="AlphaFoldDB" id="A0A9W6JXH2"/>
<comment type="similarity">
    <text evidence="2">Belongs to the auxin efflux carrier (TC 2.A.69) family.</text>
</comment>
<feature type="transmembrane region" description="Helical" evidence="8">
    <location>
        <begin position="170"/>
        <end position="192"/>
    </location>
</feature>
<keyword evidence="10" id="KW-1185">Reference proteome</keyword>
<organism evidence="9 10">
    <name type="scientific">Ancylobacter defluvii</name>
    <dbReference type="NCBI Taxonomy" id="1282440"/>
    <lineage>
        <taxon>Bacteria</taxon>
        <taxon>Pseudomonadati</taxon>
        <taxon>Pseudomonadota</taxon>
        <taxon>Alphaproteobacteria</taxon>
        <taxon>Hyphomicrobiales</taxon>
        <taxon>Xanthobacteraceae</taxon>
        <taxon>Ancylobacter</taxon>
    </lineage>
</organism>
<gene>
    <name evidence="9" type="ORF">GCM10017653_37360</name>
</gene>
<evidence type="ECO:0000256" key="1">
    <source>
        <dbReference type="ARBA" id="ARBA00004651"/>
    </source>
</evidence>
<comment type="caution">
    <text evidence="9">The sequence shown here is derived from an EMBL/GenBank/DDBJ whole genome shotgun (WGS) entry which is preliminary data.</text>
</comment>
<dbReference type="Pfam" id="PF03547">
    <property type="entry name" value="Mem_trans"/>
    <property type="match status" value="1"/>
</dbReference>
<feature type="transmembrane region" description="Helical" evidence="8">
    <location>
        <begin position="61"/>
        <end position="83"/>
    </location>
</feature>
<sequence length="312" mass="32306">MAGVLGALVPVFLIIALGALLKRVLLTEASHWIALEKLTYFVLFPALIIVSIARADLGGVAVLEVGIALLLAILGLSAALMVLRRPLSRALSLTSPSYTSLFQGSVRWNSYIGLAVSSALAGPKGLAVAAVGLAVMIPVLNILSVVVLARHGARAGAEPPKMLAQIARNPYVWSCVVGALLNEINVVIPAVLMTFVDILGRSSLALGLLVVGAGLRLDSLHRARAATFLSCFLKLVLLPTAAIALGLALGLRQVDLLVVAIAASVPSAPNGYVLARQMGGDAPLLAEMLTVQMVFATITMPLAVSAANYLSS</sequence>
<reference evidence="9" key="1">
    <citation type="journal article" date="2014" name="Int. J. Syst. Evol. Microbiol.">
        <title>Complete genome sequence of Corynebacterium casei LMG S-19264T (=DSM 44701T), isolated from a smear-ripened cheese.</title>
        <authorList>
            <consortium name="US DOE Joint Genome Institute (JGI-PGF)"/>
            <person name="Walter F."/>
            <person name="Albersmeier A."/>
            <person name="Kalinowski J."/>
            <person name="Ruckert C."/>
        </authorList>
    </citation>
    <scope>NUCLEOTIDE SEQUENCE</scope>
    <source>
        <strain evidence="9">VKM B-2789</strain>
    </source>
</reference>
<keyword evidence="4" id="KW-1003">Cell membrane</keyword>
<keyword evidence="6 8" id="KW-1133">Transmembrane helix</keyword>
<evidence type="ECO:0000256" key="3">
    <source>
        <dbReference type="ARBA" id="ARBA00022448"/>
    </source>
</evidence>